<feature type="domain" description="Apple" evidence="1">
    <location>
        <begin position="128"/>
        <end position="209"/>
    </location>
</feature>
<dbReference type="Gene3D" id="3.50.4.10">
    <property type="entry name" value="Hepatocyte Growth Factor"/>
    <property type="match status" value="1"/>
</dbReference>
<evidence type="ECO:0008006" key="5">
    <source>
        <dbReference type="Google" id="ProtNLM"/>
    </source>
</evidence>
<dbReference type="InterPro" id="IPR003609">
    <property type="entry name" value="Pan_app"/>
</dbReference>
<dbReference type="SMART" id="SM00241">
    <property type="entry name" value="ZP"/>
    <property type="match status" value="1"/>
</dbReference>
<dbReference type="OrthoDB" id="5867217at2759"/>
<dbReference type="PANTHER" id="PTHR47327:SF2">
    <property type="entry name" value="FI18240P1-RELATED"/>
    <property type="match status" value="1"/>
</dbReference>
<dbReference type="SMART" id="SM00473">
    <property type="entry name" value="PAN_AP"/>
    <property type="match status" value="1"/>
</dbReference>
<proteinExistence type="predicted"/>
<dbReference type="FunFam" id="3.50.4.10:FF:000009">
    <property type="entry name" value="GG11699"/>
    <property type="match status" value="1"/>
</dbReference>
<evidence type="ECO:0000313" key="4">
    <source>
        <dbReference type="Proteomes" id="UP000479000"/>
    </source>
</evidence>
<evidence type="ECO:0000259" key="2">
    <source>
        <dbReference type="PROSITE" id="PS51034"/>
    </source>
</evidence>
<dbReference type="InterPro" id="IPR052774">
    <property type="entry name" value="Celegans_DevNeuronal_Protein"/>
</dbReference>
<dbReference type="InterPro" id="IPR001507">
    <property type="entry name" value="ZP_dom"/>
</dbReference>
<gene>
    <name evidence="3" type="ORF">NTEN_LOCUS3434</name>
</gene>
<dbReference type="PANTHER" id="PTHR47327">
    <property type="entry name" value="FI18240P1-RELATED"/>
    <property type="match status" value="1"/>
</dbReference>
<accession>A0A6H5G352</accession>
<reference evidence="3 4" key="1">
    <citation type="submission" date="2020-02" db="EMBL/GenBank/DDBJ databases">
        <authorList>
            <person name="Ferguson B K."/>
        </authorList>
    </citation>
    <scope>NUCLEOTIDE SEQUENCE [LARGE SCALE GENOMIC DNA]</scope>
</reference>
<dbReference type="PROSITE" id="PS50948">
    <property type="entry name" value="PAN"/>
    <property type="match status" value="1"/>
</dbReference>
<dbReference type="InterPro" id="IPR056953">
    <property type="entry name" value="CUT_N"/>
</dbReference>
<feature type="domain" description="ZP" evidence="2">
    <location>
        <begin position="215"/>
        <end position="467"/>
    </location>
</feature>
<dbReference type="PROSITE" id="PS51034">
    <property type="entry name" value="ZP_2"/>
    <property type="match status" value="1"/>
</dbReference>
<protein>
    <recommendedName>
        <fullName evidence="5">Apple domain-containing protein</fullName>
    </recommendedName>
</protein>
<dbReference type="GO" id="GO:0009653">
    <property type="term" value="P:anatomical structure morphogenesis"/>
    <property type="evidence" value="ECO:0007669"/>
    <property type="project" value="TreeGrafter"/>
</dbReference>
<dbReference type="EMBL" id="CADCXU010005385">
    <property type="protein sequence ID" value="CAA9997088.1"/>
    <property type="molecule type" value="Genomic_DNA"/>
</dbReference>
<sequence length="467" mass="52014">MPQVRNFNPNIPITFQFLAKLVPTHCFEKTTRSENADCRRWTVEHCFEKATPERNSPKTKLSAETLPIELLRKNRSSLGRSANYNNGSGECDMSEMDRLTVAGSGAFVSTTGYDYLENNCVEEPVKLCEFKKLSGRILKTVDSVYQDVDSLEECKELCLNSPFRCHSYDYGDTGENVCRLSHHSRATLADIQDPYLDVPEASTYELSACYNVSIDCRSGDMVAKIKTSKLFNGKIYAKGSPNSCVQDVKGSLEFELHMAYDDVECNVKHQGLGRYLNDVVIQHHDTIVTSSDLGLAVTCQYDLTNKSVSNEVDLGVHGDVRPALTEEVIVDSPNVAMKITDRRGEETLPSAQVGDPLALKFEILDRNSPYEIFVRELVAMDGVDSSEIVLIDSDGCPTDHFIMGPLYKSADSGKVSTNESEIPAQKPNPRKCRASFEISTKLMPPTAEIQNYRREALKSKNGLLLEL</sequence>
<dbReference type="SUPFAM" id="SSF57414">
    <property type="entry name" value="Hairpin loop containing domain-like"/>
    <property type="match status" value="1"/>
</dbReference>
<dbReference type="Pfam" id="PF00024">
    <property type="entry name" value="PAN_1"/>
    <property type="match status" value="1"/>
</dbReference>
<keyword evidence="4" id="KW-1185">Reference proteome</keyword>
<name>A0A6H5G352_9HEMI</name>
<dbReference type="Pfam" id="PF25057">
    <property type="entry name" value="CUT_N"/>
    <property type="match status" value="1"/>
</dbReference>
<organism evidence="3 4">
    <name type="scientific">Nesidiocoris tenuis</name>
    <dbReference type="NCBI Taxonomy" id="355587"/>
    <lineage>
        <taxon>Eukaryota</taxon>
        <taxon>Metazoa</taxon>
        <taxon>Ecdysozoa</taxon>
        <taxon>Arthropoda</taxon>
        <taxon>Hexapoda</taxon>
        <taxon>Insecta</taxon>
        <taxon>Pterygota</taxon>
        <taxon>Neoptera</taxon>
        <taxon>Paraneoptera</taxon>
        <taxon>Hemiptera</taxon>
        <taxon>Heteroptera</taxon>
        <taxon>Panheteroptera</taxon>
        <taxon>Cimicomorpha</taxon>
        <taxon>Miridae</taxon>
        <taxon>Dicyphina</taxon>
        <taxon>Nesidiocoris</taxon>
    </lineage>
</organism>
<dbReference type="CDD" id="cd01099">
    <property type="entry name" value="PAN_AP_HGF"/>
    <property type="match status" value="1"/>
</dbReference>
<dbReference type="AlphaFoldDB" id="A0A6H5G352"/>
<dbReference type="Proteomes" id="UP000479000">
    <property type="component" value="Unassembled WGS sequence"/>
</dbReference>
<evidence type="ECO:0000259" key="1">
    <source>
        <dbReference type="PROSITE" id="PS50948"/>
    </source>
</evidence>
<evidence type="ECO:0000313" key="3">
    <source>
        <dbReference type="EMBL" id="CAA9997088.1"/>
    </source>
</evidence>